<dbReference type="GO" id="GO:0004844">
    <property type="term" value="F:uracil DNA N-glycosylase activity"/>
    <property type="evidence" value="ECO:0007669"/>
    <property type="project" value="UniProtKB-UniRule"/>
</dbReference>
<evidence type="ECO:0000256" key="7">
    <source>
        <dbReference type="ARBA" id="ARBA00022801"/>
    </source>
</evidence>
<dbReference type="PANTHER" id="PTHR11264:SF0">
    <property type="entry name" value="URACIL-DNA GLYCOSYLASE"/>
    <property type="match status" value="1"/>
</dbReference>
<dbReference type="InterPro" id="IPR002043">
    <property type="entry name" value="UDG_fam1"/>
</dbReference>
<dbReference type="InterPro" id="IPR036895">
    <property type="entry name" value="Uracil-DNA_glycosylase-like_sf"/>
</dbReference>
<evidence type="ECO:0000256" key="1">
    <source>
        <dbReference type="ARBA" id="ARBA00001400"/>
    </source>
</evidence>
<protein>
    <recommendedName>
        <fullName evidence="5 9">Uracil-DNA glycosylase</fullName>
        <shortName evidence="9">UDG</shortName>
        <ecNumber evidence="4 9">3.2.2.27</ecNumber>
    </recommendedName>
</protein>
<sequence length="262" mass="28038">MPPCAKIAAMPIDNRLLPNTLAAQTAQLPAAWQAALRAGPVADALAAVTAHVEKRLGEGAVVYPATPFRALHGLAPSDVRVVILGQDPYHGPGQAQGLAFSVPDDCKRPPSLRNIFNEIAQEYPGTPVPAGNDLSPWASQGVLLLNTALTVEDGQPASHAKRGWETVTDALIALVARDPSPKVFMLWGAHAQAKRLLLPDNSGHLVLMSNHPSPLSARRPPVPFLGCGHFRSTNEWLANQGKNPIDWGLDKKTIPMQGEFRL</sequence>
<evidence type="ECO:0000256" key="9">
    <source>
        <dbReference type="HAMAP-Rule" id="MF_00148"/>
    </source>
</evidence>
<dbReference type="SMART" id="SM00986">
    <property type="entry name" value="UDG"/>
    <property type="match status" value="1"/>
</dbReference>
<dbReference type="NCBIfam" id="NF003591">
    <property type="entry name" value="PRK05254.1-4"/>
    <property type="match status" value="1"/>
</dbReference>
<dbReference type="NCBIfam" id="NF003589">
    <property type="entry name" value="PRK05254.1-2"/>
    <property type="match status" value="1"/>
</dbReference>
<keyword evidence="7 9" id="KW-0378">Hydrolase</keyword>
<keyword evidence="9" id="KW-0963">Cytoplasm</keyword>
<comment type="similarity">
    <text evidence="3 9 11">Belongs to the uracil-DNA glycosylase (UDG) superfamily. UNG family.</text>
</comment>
<dbReference type="EMBL" id="UFQB01000001">
    <property type="protein sequence ID" value="SSW62028.1"/>
    <property type="molecule type" value="Genomic_DNA"/>
</dbReference>
<evidence type="ECO:0000256" key="5">
    <source>
        <dbReference type="ARBA" id="ARBA00018429"/>
    </source>
</evidence>
<dbReference type="NCBIfam" id="TIGR00628">
    <property type="entry name" value="ung"/>
    <property type="match status" value="1"/>
</dbReference>
<dbReference type="InterPro" id="IPR005122">
    <property type="entry name" value="Uracil-DNA_glycosylase-like"/>
</dbReference>
<evidence type="ECO:0000256" key="4">
    <source>
        <dbReference type="ARBA" id="ARBA00012030"/>
    </source>
</evidence>
<evidence type="ECO:0000259" key="12">
    <source>
        <dbReference type="SMART" id="SM00986"/>
    </source>
</evidence>
<dbReference type="Pfam" id="PF03167">
    <property type="entry name" value="UDG"/>
    <property type="match status" value="1"/>
</dbReference>
<keyword evidence="6 9" id="KW-0227">DNA damage</keyword>
<keyword evidence="8 9" id="KW-0234">DNA repair</keyword>
<dbReference type="SUPFAM" id="SSF52141">
    <property type="entry name" value="Uracil-DNA glycosylase-like"/>
    <property type="match status" value="1"/>
</dbReference>
<comment type="function">
    <text evidence="2 9 11">Excises uracil residues from the DNA which can arise as a result of misincorporation of dUMP residues by DNA polymerase or due to deamination of cytosine.</text>
</comment>
<organism evidence="13 14">
    <name type="scientific">Achromobacter agilis</name>
    <dbReference type="NCBI Taxonomy" id="1353888"/>
    <lineage>
        <taxon>Bacteria</taxon>
        <taxon>Pseudomonadati</taxon>
        <taxon>Pseudomonadota</taxon>
        <taxon>Betaproteobacteria</taxon>
        <taxon>Burkholderiales</taxon>
        <taxon>Alcaligenaceae</taxon>
        <taxon>Achromobacter</taxon>
    </lineage>
</organism>
<comment type="catalytic activity">
    <reaction evidence="1 9 11">
        <text>Hydrolyzes single-stranded DNA or mismatched double-stranded DNA and polynucleotides, releasing free uracil.</text>
        <dbReference type="EC" id="3.2.2.27"/>
    </reaction>
</comment>
<gene>
    <name evidence="9 13" type="primary">ung</name>
    <name evidence="13" type="ORF">AGI3411_00218</name>
</gene>
<dbReference type="Gene3D" id="3.40.470.10">
    <property type="entry name" value="Uracil-DNA glycosylase-like domain"/>
    <property type="match status" value="1"/>
</dbReference>
<evidence type="ECO:0000256" key="10">
    <source>
        <dbReference type="PROSITE-ProRule" id="PRU10072"/>
    </source>
</evidence>
<dbReference type="SMART" id="SM00987">
    <property type="entry name" value="UreE_C"/>
    <property type="match status" value="1"/>
</dbReference>
<dbReference type="CDD" id="cd10027">
    <property type="entry name" value="UDG-F1-like"/>
    <property type="match status" value="1"/>
</dbReference>
<dbReference type="HAMAP" id="MF_00148">
    <property type="entry name" value="UDG"/>
    <property type="match status" value="1"/>
</dbReference>
<keyword evidence="14" id="KW-1185">Reference proteome</keyword>
<evidence type="ECO:0000313" key="14">
    <source>
        <dbReference type="Proteomes" id="UP000289184"/>
    </source>
</evidence>
<dbReference type="GO" id="GO:0097510">
    <property type="term" value="P:base-excision repair, AP site formation via deaminated base removal"/>
    <property type="evidence" value="ECO:0007669"/>
    <property type="project" value="TreeGrafter"/>
</dbReference>
<dbReference type="PANTHER" id="PTHR11264">
    <property type="entry name" value="URACIL-DNA GLYCOSYLASE"/>
    <property type="match status" value="1"/>
</dbReference>
<feature type="domain" description="Uracil-DNA glycosylase-like" evidence="12">
    <location>
        <begin position="72"/>
        <end position="237"/>
    </location>
</feature>
<feature type="active site" description="Proton acceptor" evidence="9 10">
    <location>
        <position position="87"/>
    </location>
</feature>
<evidence type="ECO:0000313" key="13">
    <source>
        <dbReference type="EMBL" id="SSW62028.1"/>
    </source>
</evidence>
<dbReference type="PROSITE" id="PS00130">
    <property type="entry name" value="U_DNA_GLYCOSYLASE"/>
    <property type="match status" value="1"/>
</dbReference>
<dbReference type="AlphaFoldDB" id="A0A446C2I6"/>
<dbReference type="InterPro" id="IPR018085">
    <property type="entry name" value="Ura-DNA_Glyclase_AS"/>
</dbReference>
<dbReference type="NCBIfam" id="NF003588">
    <property type="entry name" value="PRK05254.1-1"/>
    <property type="match status" value="1"/>
</dbReference>
<evidence type="ECO:0000256" key="2">
    <source>
        <dbReference type="ARBA" id="ARBA00002631"/>
    </source>
</evidence>
<evidence type="ECO:0000256" key="8">
    <source>
        <dbReference type="ARBA" id="ARBA00023204"/>
    </source>
</evidence>
<evidence type="ECO:0000256" key="6">
    <source>
        <dbReference type="ARBA" id="ARBA00022763"/>
    </source>
</evidence>
<proteinExistence type="inferred from homology"/>
<evidence type="ECO:0000256" key="3">
    <source>
        <dbReference type="ARBA" id="ARBA00008184"/>
    </source>
</evidence>
<dbReference type="NCBIfam" id="NF003592">
    <property type="entry name" value="PRK05254.1-5"/>
    <property type="match status" value="1"/>
</dbReference>
<name>A0A446C2I6_9BURK</name>
<accession>A0A446C2I6</accession>
<dbReference type="GO" id="GO:0005737">
    <property type="term" value="C:cytoplasm"/>
    <property type="evidence" value="ECO:0007669"/>
    <property type="project" value="UniProtKB-SubCell"/>
</dbReference>
<dbReference type="EC" id="3.2.2.27" evidence="4 9"/>
<comment type="subcellular location">
    <subcellularLocation>
        <location evidence="9">Cytoplasm</location>
    </subcellularLocation>
</comment>
<evidence type="ECO:0000256" key="11">
    <source>
        <dbReference type="RuleBase" id="RU003780"/>
    </source>
</evidence>
<dbReference type="Proteomes" id="UP000289184">
    <property type="component" value="Unassembled WGS sequence"/>
</dbReference>
<keyword evidence="13" id="KW-0326">Glycosidase</keyword>
<reference evidence="13 14" key="1">
    <citation type="submission" date="2018-07" db="EMBL/GenBank/DDBJ databases">
        <authorList>
            <person name="Peeters C."/>
        </authorList>
    </citation>
    <scope>NUCLEOTIDE SEQUENCE [LARGE SCALE GENOMIC DNA]</scope>
    <source>
        <strain evidence="13 14">LMG 3411</strain>
    </source>
</reference>